<comment type="caution">
    <text evidence="1">The sequence shown here is derived from an EMBL/GenBank/DDBJ whole genome shotgun (WGS) entry which is preliminary data.</text>
</comment>
<evidence type="ECO:0000313" key="2">
    <source>
        <dbReference type="Proteomes" id="UP000826656"/>
    </source>
</evidence>
<organism evidence="1 2">
    <name type="scientific">Solanum tuberosum</name>
    <name type="common">Potato</name>
    <dbReference type="NCBI Taxonomy" id="4113"/>
    <lineage>
        <taxon>Eukaryota</taxon>
        <taxon>Viridiplantae</taxon>
        <taxon>Streptophyta</taxon>
        <taxon>Embryophyta</taxon>
        <taxon>Tracheophyta</taxon>
        <taxon>Spermatophyta</taxon>
        <taxon>Magnoliopsida</taxon>
        <taxon>eudicotyledons</taxon>
        <taxon>Gunneridae</taxon>
        <taxon>Pentapetalae</taxon>
        <taxon>asterids</taxon>
        <taxon>lamiids</taxon>
        <taxon>Solanales</taxon>
        <taxon>Solanaceae</taxon>
        <taxon>Solanoideae</taxon>
        <taxon>Solaneae</taxon>
        <taxon>Solanum</taxon>
    </lineage>
</organism>
<dbReference type="Proteomes" id="UP000826656">
    <property type="component" value="Unassembled WGS sequence"/>
</dbReference>
<gene>
    <name evidence="1" type="ORF">KY290_036878</name>
</gene>
<proteinExistence type="predicted"/>
<keyword evidence="2" id="KW-1185">Reference proteome</keyword>
<name>A0ABQ7TVG0_SOLTU</name>
<reference evidence="1 2" key="1">
    <citation type="journal article" date="2021" name="bioRxiv">
        <title>Chromosome-scale and haplotype-resolved genome assembly of a tetraploid potato cultivar.</title>
        <authorList>
            <person name="Sun H."/>
            <person name="Jiao W.-B."/>
            <person name="Krause K."/>
            <person name="Campoy J.A."/>
            <person name="Goel M."/>
            <person name="Folz-Donahue K."/>
            <person name="Kukat C."/>
            <person name="Huettel B."/>
            <person name="Schneeberger K."/>
        </authorList>
    </citation>
    <scope>NUCLEOTIDE SEQUENCE [LARGE SCALE GENOMIC DNA]</scope>
    <source>
        <strain evidence="1">SolTubOtavaFocal</strain>
        <tissue evidence="1">Leaves</tissue>
    </source>
</reference>
<sequence>MPNVLRGMDKEGNTKASKITGIESMLPLTLTPLDNCLTVVEVVGVLDGELEENITNLQEGV</sequence>
<accession>A0ABQ7TVG0</accession>
<dbReference type="EMBL" id="JAIVGD010000028">
    <property type="protein sequence ID" value="KAH0738173.1"/>
    <property type="molecule type" value="Genomic_DNA"/>
</dbReference>
<protein>
    <submittedName>
        <fullName evidence="1">Uncharacterized protein</fullName>
    </submittedName>
</protein>
<evidence type="ECO:0000313" key="1">
    <source>
        <dbReference type="EMBL" id="KAH0738173.1"/>
    </source>
</evidence>